<dbReference type="EMBL" id="HBUF01237626">
    <property type="protein sequence ID" value="CAG6675721.1"/>
    <property type="molecule type" value="Transcribed_RNA"/>
</dbReference>
<organism evidence="1">
    <name type="scientific">Cacopsylla melanoneura</name>
    <dbReference type="NCBI Taxonomy" id="428564"/>
    <lineage>
        <taxon>Eukaryota</taxon>
        <taxon>Metazoa</taxon>
        <taxon>Ecdysozoa</taxon>
        <taxon>Arthropoda</taxon>
        <taxon>Hexapoda</taxon>
        <taxon>Insecta</taxon>
        <taxon>Pterygota</taxon>
        <taxon>Neoptera</taxon>
        <taxon>Paraneoptera</taxon>
        <taxon>Hemiptera</taxon>
        <taxon>Sternorrhyncha</taxon>
        <taxon>Psylloidea</taxon>
        <taxon>Psyllidae</taxon>
        <taxon>Psyllinae</taxon>
        <taxon>Cacopsylla</taxon>
    </lineage>
</organism>
<dbReference type="AlphaFoldDB" id="A0A8D8SW16"/>
<proteinExistence type="predicted"/>
<dbReference type="EMBL" id="HBUF01237621">
    <property type="protein sequence ID" value="CAG6675712.1"/>
    <property type="molecule type" value="Transcribed_RNA"/>
</dbReference>
<name>A0A8D8SW16_9HEMI</name>
<sequence length="122" mass="14750">MFRKTLKRQQVRLQTSQILKEWMKQKMMKSSLLLMRWDQMNLLPKIVLLKNLLNHSKSIMNQLKRPSQMLCSLKQLKTRQLHQKNLLRPISILCQHLLHIMKRKLLFSQKIVLIKLKKLSQL</sequence>
<reference evidence="1" key="1">
    <citation type="submission" date="2021-05" db="EMBL/GenBank/DDBJ databases">
        <authorList>
            <person name="Alioto T."/>
            <person name="Alioto T."/>
            <person name="Gomez Garrido J."/>
        </authorList>
    </citation>
    <scope>NUCLEOTIDE SEQUENCE</scope>
</reference>
<accession>A0A8D8SW16</accession>
<protein>
    <submittedName>
        <fullName evidence="1">Uncharacterized protein</fullName>
    </submittedName>
</protein>
<evidence type="ECO:0000313" key="1">
    <source>
        <dbReference type="EMBL" id="CAG6675721.1"/>
    </source>
</evidence>